<reference evidence="2 3" key="1">
    <citation type="submission" date="2020-08" db="EMBL/GenBank/DDBJ databases">
        <title>Genomic Encyclopedia of Type Strains, Phase IV (KMG-IV): sequencing the most valuable type-strain genomes for metagenomic binning, comparative biology and taxonomic classification.</title>
        <authorList>
            <person name="Goeker M."/>
        </authorList>
    </citation>
    <scope>NUCLEOTIDE SEQUENCE [LARGE SCALE GENOMIC DNA]</scope>
    <source>
        <strain evidence="2 3">DSM 26736</strain>
    </source>
</reference>
<evidence type="ECO:0000313" key="3">
    <source>
        <dbReference type="Proteomes" id="UP000527143"/>
    </source>
</evidence>
<organism evidence="2 3">
    <name type="scientific">Sphingomonas xinjiangensis</name>
    <dbReference type="NCBI Taxonomy" id="643568"/>
    <lineage>
        <taxon>Bacteria</taxon>
        <taxon>Pseudomonadati</taxon>
        <taxon>Pseudomonadota</taxon>
        <taxon>Alphaproteobacteria</taxon>
        <taxon>Sphingomonadales</taxon>
        <taxon>Sphingomonadaceae</taxon>
        <taxon>Sphingomonas</taxon>
    </lineage>
</organism>
<protein>
    <recommendedName>
        <fullName evidence="4">DUF4136 domain-containing protein</fullName>
    </recommendedName>
</protein>
<dbReference type="AlphaFoldDB" id="A0A840YA88"/>
<sequence length="203" mass="22571">MPNPNLRRRRLARLGAVIAGSLALASCMTATPYRPAVGTGSSATGYSDQQIESNRFRVSFAGNSLTSRETVERYLLFRAAELTVQNGADYFVLADRDTEKKTRTYATPGAGGFGGGFYGGPWGGWGPSWRYYRPRFGWRSWDPFWGDPFFDRSVDIRTVEQYEAVAEIVTGRGPKPSDNVRAFDAREVLNRLGPTIQTPQQGR</sequence>
<name>A0A840YA88_9SPHN</name>
<proteinExistence type="predicted"/>
<comment type="caution">
    <text evidence="2">The sequence shown here is derived from an EMBL/GenBank/DDBJ whole genome shotgun (WGS) entry which is preliminary data.</text>
</comment>
<dbReference type="NCBIfam" id="NF047637">
    <property type="entry name" value="lipo_CC0125"/>
    <property type="match status" value="1"/>
</dbReference>
<keyword evidence="3" id="KW-1185">Reference proteome</keyword>
<feature type="signal peptide" evidence="1">
    <location>
        <begin position="1"/>
        <end position="25"/>
    </location>
</feature>
<evidence type="ECO:0000256" key="1">
    <source>
        <dbReference type="SAM" id="SignalP"/>
    </source>
</evidence>
<feature type="chain" id="PRO_5032734292" description="DUF4136 domain-containing protein" evidence="1">
    <location>
        <begin position="26"/>
        <end position="203"/>
    </location>
</feature>
<dbReference type="PROSITE" id="PS51318">
    <property type="entry name" value="TAT"/>
    <property type="match status" value="1"/>
</dbReference>
<evidence type="ECO:0008006" key="4">
    <source>
        <dbReference type="Google" id="ProtNLM"/>
    </source>
</evidence>
<dbReference type="EMBL" id="JACIJF010000001">
    <property type="protein sequence ID" value="MBB5708959.1"/>
    <property type="molecule type" value="Genomic_DNA"/>
</dbReference>
<dbReference type="Proteomes" id="UP000527143">
    <property type="component" value="Unassembled WGS sequence"/>
</dbReference>
<keyword evidence="1" id="KW-0732">Signal</keyword>
<dbReference type="RefSeq" id="WP_184083283.1">
    <property type="nucleotide sequence ID" value="NZ_JACIJF010000001.1"/>
</dbReference>
<dbReference type="PROSITE" id="PS51257">
    <property type="entry name" value="PROKAR_LIPOPROTEIN"/>
    <property type="match status" value="1"/>
</dbReference>
<dbReference type="InterPro" id="IPR006311">
    <property type="entry name" value="TAT_signal"/>
</dbReference>
<gene>
    <name evidence="2" type="ORF">FHT02_000165</name>
</gene>
<evidence type="ECO:0000313" key="2">
    <source>
        <dbReference type="EMBL" id="MBB5708959.1"/>
    </source>
</evidence>
<accession>A0A840YA88</accession>